<name>A0A4V3X8T8_ALKAL</name>
<organism evidence="2 3">
    <name type="scientific">Alkalihalobacillus alcalophilus ATCC 27647 = CGMCC 1.3604</name>
    <dbReference type="NCBI Taxonomy" id="1218173"/>
    <lineage>
        <taxon>Bacteria</taxon>
        <taxon>Bacillati</taxon>
        <taxon>Bacillota</taxon>
        <taxon>Bacilli</taxon>
        <taxon>Bacillales</taxon>
        <taxon>Bacillaceae</taxon>
        <taxon>Alkalihalobacillus</taxon>
    </lineage>
</organism>
<comment type="caution">
    <text evidence="2">The sequence shown here is derived from an EMBL/GenBank/DDBJ whole genome shotgun (WGS) entry which is preliminary data.</text>
</comment>
<dbReference type="Pfam" id="PF12867">
    <property type="entry name" value="DinB_2"/>
    <property type="match status" value="1"/>
</dbReference>
<dbReference type="Proteomes" id="UP000297014">
    <property type="component" value="Unassembled WGS sequence"/>
</dbReference>
<feature type="domain" description="DinB-like" evidence="1">
    <location>
        <begin position="19"/>
        <end position="148"/>
    </location>
</feature>
<dbReference type="AlphaFoldDB" id="A0A4V3X8T8"/>
<protein>
    <recommendedName>
        <fullName evidence="1">DinB-like domain-containing protein</fullName>
    </recommendedName>
</protein>
<dbReference type="InterPro" id="IPR024775">
    <property type="entry name" value="DinB-like"/>
</dbReference>
<accession>A0A4V3X8T8</accession>
<gene>
    <name evidence="2" type="ORF">AJ85_03825</name>
</gene>
<dbReference type="RefSeq" id="WP_003323733.1">
    <property type="nucleotide sequence ID" value="NZ_JALP01000061.1"/>
</dbReference>
<evidence type="ECO:0000259" key="1">
    <source>
        <dbReference type="Pfam" id="PF12867"/>
    </source>
</evidence>
<dbReference type="EMBL" id="JALP01000061">
    <property type="protein sequence ID" value="THG91562.1"/>
    <property type="molecule type" value="Genomic_DNA"/>
</dbReference>
<reference evidence="2 3" key="1">
    <citation type="submission" date="2014-01" db="EMBL/GenBank/DDBJ databases">
        <title>Draft genome sequencing of Bacillus alcalophilus CGMCC 1.3604.</title>
        <authorList>
            <person name="Yang J."/>
            <person name="Diao L."/>
            <person name="Yang S."/>
        </authorList>
    </citation>
    <scope>NUCLEOTIDE SEQUENCE [LARGE SCALE GENOMIC DNA]</scope>
    <source>
        <strain evidence="2 3">CGMCC 1.3604</strain>
    </source>
</reference>
<proteinExistence type="predicted"/>
<dbReference type="SUPFAM" id="SSF109854">
    <property type="entry name" value="DinB/YfiT-like putative metalloenzymes"/>
    <property type="match status" value="1"/>
</dbReference>
<sequence>MEKIKKEILKHYNDSISFVESLNELTDNQWRLCIQDGKWSVAEIIGHFIPWDDFVLKRRIPYFFSDEDFPKGPNVNQMNDKSSFKARNQKKEATIKDFVNTRRNLLLELNNIPTNRWEDEMVLGNSRLKINQYFKGLIEHDLHHFREIDHFLNQKGIKLKANSHIRHN</sequence>
<evidence type="ECO:0000313" key="3">
    <source>
        <dbReference type="Proteomes" id="UP000297014"/>
    </source>
</evidence>
<dbReference type="OrthoDB" id="2964295at2"/>
<dbReference type="InterPro" id="IPR034660">
    <property type="entry name" value="DinB/YfiT-like"/>
</dbReference>
<evidence type="ECO:0000313" key="2">
    <source>
        <dbReference type="EMBL" id="THG91562.1"/>
    </source>
</evidence>
<dbReference type="Gene3D" id="1.20.120.450">
    <property type="entry name" value="dinb family like domain"/>
    <property type="match status" value="1"/>
</dbReference>